<dbReference type="PRINTS" id="PR00367">
    <property type="entry name" value="ETHRSPELEMNT"/>
</dbReference>
<reference evidence="11" key="2">
    <citation type="submission" date="2021-01" db="UniProtKB">
        <authorList>
            <consortium name="EnsemblPlants"/>
        </authorList>
    </citation>
    <scope>IDENTIFICATION</scope>
</reference>
<keyword evidence="6" id="KW-0804">Transcription</keyword>
<dbReference type="PANTHER" id="PTHR31657:SF73">
    <property type="entry name" value="OS02G0752800 PROTEIN"/>
    <property type="match status" value="1"/>
</dbReference>
<dbReference type="GO" id="GO:0003700">
    <property type="term" value="F:DNA-binding transcription factor activity"/>
    <property type="evidence" value="ECO:0007669"/>
    <property type="project" value="InterPro"/>
</dbReference>
<dbReference type="SUPFAM" id="SSF54171">
    <property type="entry name" value="DNA-binding domain"/>
    <property type="match status" value="1"/>
</dbReference>
<dbReference type="Gene3D" id="3.30.730.10">
    <property type="entry name" value="AP2/ERF domain"/>
    <property type="match status" value="1"/>
</dbReference>
<dbReference type="GO" id="GO:0009873">
    <property type="term" value="P:ethylene-activated signaling pathway"/>
    <property type="evidence" value="ECO:0007669"/>
    <property type="project" value="UniProtKB-KW"/>
</dbReference>
<dbReference type="AlphaFoldDB" id="A0A7N2KXW7"/>
<dbReference type="OrthoDB" id="663856at2759"/>
<evidence type="ECO:0000256" key="4">
    <source>
        <dbReference type="ARBA" id="ARBA00023125"/>
    </source>
</evidence>
<keyword evidence="12" id="KW-1185">Reference proteome</keyword>
<proteinExistence type="inferred from homology"/>
<evidence type="ECO:0000256" key="3">
    <source>
        <dbReference type="ARBA" id="ARBA00023015"/>
    </source>
</evidence>
<name>A0A7N2KXW7_QUELO</name>
<protein>
    <recommendedName>
        <fullName evidence="10">AP2/ERF domain-containing protein</fullName>
    </recommendedName>
</protein>
<comment type="subcellular location">
    <subcellularLocation>
        <location evidence="1">Nucleus</location>
    </subcellularLocation>
</comment>
<dbReference type="EnsemblPlants" id="QL02p056271:mrna">
    <property type="protein sequence ID" value="QL02p056271:mrna:CDS:1"/>
    <property type="gene ID" value="QL02p056271"/>
</dbReference>
<dbReference type="FunFam" id="3.30.730.10:FF:000001">
    <property type="entry name" value="Ethylene-responsive transcription factor 2"/>
    <property type="match status" value="1"/>
</dbReference>
<gene>
    <name evidence="11" type="primary">LOC115975924</name>
</gene>
<evidence type="ECO:0000259" key="10">
    <source>
        <dbReference type="PROSITE" id="PS51032"/>
    </source>
</evidence>
<keyword evidence="2" id="KW-0936">Ethylene signaling pathway</keyword>
<feature type="compositionally biased region" description="Low complexity" evidence="9">
    <location>
        <begin position="35"/>
        <end position="74"/>
    </location>
</feature>
<keyword evidence="7" id="KW-0539">Nucleus</keyword>
<keyword evidence="3" id="KW-0805">Transcription regulation</keyword>
<evidence type="ECO:0000256" key="9">
    <source>
        <dbReference type="SAM" id="MobiDB-lite"/>
    </source>
</evidence>
<dbReference type="Proteomes" id="UP000594261">
    <property type="component" value="Chromosome 2"/>
</dbReference>
<dbReference type="CDD" id="cd00018">
    <property type="entry name" value="AP2"/>
    <property type="match status" value="1"/>
</dbReference>
<dbReference type="InParanoid" id="A0A7N2KXW7"/>
<evidence type="ECO:0000256" key="7">
    <source>
        <dbReference type="ARBA" id="ARBA00023242"/>
    </source>
</evidence>
<dbReference type="GO" id="GO:0000976">
    <property type="term" value="F:transcription cis-regulatory region binding"/>
    <property type="evidence" value="ECO:0007669"/>
    <property type="project" value="UniProtKB-ARBA"/>
</dbReference>
<evidence type="ECO:0000256" key="2">
    <source>
        <dbReference type="ARBA" id="ARBA00022745"/>
    </source>
</evidence>
<dbReference type="SMART" id="SM00380">
    <property type="entry name" value="AP2"/>
    <property type="match status" value="1"/>
</dbReference>
<dbReference type="KEGG" id="qlo:115975924"/>
<reference evidence="12" key="1">
    <citation type="journal article" date="2016" name="G3 (Bethesda)">
        <title>First Draft Assembly and Annotation of the Genome of a California Endemic Oak Quercus lobata Nee (Fagaceae).</title>
        <authorList>
            <person name="Sork V.L."/>
            <person name="Fitz-Gibbon S.T."/>
            <person name="Puiu D."/>
            <person name="Crepeau M."/>
            <person name="Gugger P.F."/>
            <person name="Sherman R."/>
            <person name="Stevens K."/>
            <person name="Langley C.H."/>
            <person name="Pellegrini M."/>
            <person name="Salzberg S.L."/>
        </authorList>
    </citation>
    <scope>NUCLEOTIDE SEQUENCE [LARGE SCALE GENOMIC DNA]</scope>
    <source>
        <strain evidence="12">cv. SW786</strain>
    </source>
</reference>
<dbReference type="InterPro" id="IPR001471">
    <property type="entry name" value="AP2/ERF_dom"/>
</dbReference>
<dbReference type="InterPro" id="IPR051758">
    <property type="entry name" value="ERF/AP2-like"/>
</dbReference>
<feature type="region of interest" description="Disordered" evidence="9">
    <location>
        <begin position="34"/>
        <end position="85"/>
    </location>
</feature>
<dbReference type="OMA" id="QSEISFL"/>
<dbReference type="GeneID" id="115975924"/>
<dbReference type="PROSITE" id="PS51032">
    <property type="entry name" value="AP2_ERF"/>
    <property type="match status" value="1"/>
</dbReference>
<feature type="domain" description="AP2/ERF" evidence="10">
    <location>
        <begin position="190"/>
        <end position="247"/>
    </location>
</feature>
<evidence type="ECO:0000256" key="6">
    <source>
        <dbReference type="ARBA" id="ARBA00023163"/>
    </source>
</evidence>
<keyword evidence="4" id="KW-0238">DNA-binding</keyword>
<organism evidence="11 12">
    <name type="scientific">Quercus lobata</name>
    <name type="common">Valley oak</name>
    <dbReference type="NCBI Taxonomy" id="97700"/>
    <lineage>
        <taxon>Eukaryota</taxon>
        <taxon>Viridiplantae</taxon>
        <taxon>Streptophyta</taxon>
        <taxon>Embryophyta</taxon>
        <taxon>Tracheophyta</taxon>
        <taxon>Spermatophyta</taxon>
        <taxon>Magnoliopsida</taxon>
        <taxon>eudicotyledons</taxon>
        <taxon>Gunneridae</taxon>
        <taxon>Pentapetalae</taxon>
        <taxon>rosids</taxon>
        <taxon>fabids</taxon>
        <taxon>Fagales</taxon>
        <taxon>Fagaceae</taxon>
        <taxon>Quercus</taxon>
    </lineage>
</organism>
<comment type="similarity">
    <text evidence="8">Belongs to the AP2/ERF transcription factor family. ERF subfamily.</text>
</comment>
<dbReference type="Gramene" id="QL02p056271:mrna">
    <property type="protein sequence ID" value="QL02p056271:mrna:CDS:1"/>
    <property type="gene ID" value="QL02p056271"/>
</dbReference>
<evidence type="ECO:0000256" key="5">
    <source>
        <dbReference type="ARBA" id="ARBA00023159"/>
    </source>
</evidence>
<dbReference type="PANTHER" id="PTHR31657">
    <property type="entry name" value="ETHYLENE-RESPONSIVE TRANSCRIPTION FACTOR ERF061"/>
    <property type="match status" value="1"/>
</dbReference>
<evidence type="ECO:0000256" key="1">
    <source>
        <dbReference type="ARBA" id="ARBA00004123"/>
    </source>
</evidence>
<evidence type="ECO:0000313" key="11">
    <source>
        <dbReference type="EnsemblPlants" id="QL02p056271:mrna:CDS:1"/>
    </source>
</evidence>
<dbReference type="InterPro" id="IPR016177">
    <property type="entry name" value="DNA-bd_dom_sf"/>
</dbReference>
<sequence length="391" mass="42817">MATAIGIYNSSSTSNFSDPGEELMIALQPFMKGASPTSSLTLSSYSSSSPPTSPSTSSSSSFTSYPSCSYSPNSPNSPPQPHLYPDFCSPSSTQMFCQGFSSHTNQMGLEQQTGTIGLNHLTPYQILQIQAQVQFQQQQQQQIAALASASLQNQRLNQWQHQKANNLNFHLGPKAVPMKHVGTPPKPTKLYRGVRQRHWGKWVAEIRLPKNRTRLWLGTFDTAEEAALAYDKAAFKLRGEFARLNFPHLKHQGAHISGEFGDYKPLHSSVDAKLQAICQNLANSQKQGKTEDPCFVSDTKPTIPIPPAPLNANSAFDGLPKPELKKEIGFLGVEDCKVENSSSSSSDDSSSLAGSCSPESDISFLELTKWDEIENFGLDKFPSVEIDWAAI</sequence>
<evidence type="ECO:0000256" key="8">
    <source>
        <dbReference type="ARBA" id="ARBA00024343"/>
    </source>
</evidence>
<dbReference type="RefSeq" id="XP_030952842.1">
    <property type="nucleotide sequence ID" value="XM_031096982.1"/>
</dbReference>
<accession>A0A7N2KXW7</accession>
<dbReference type="InterPro" id="IPR036955">
    <property type="entry name" value="AP2/ERF_dom_sf"/>
</dbReference>
<keyword evidence="5" id="KW-0010">Activator</keyword>
<evidence type="ECO:0000313" key="12">
    <source>
        <dbReference type="Proteomes" id="UP000594261"/>
    </source>
</evidence>
<dbReference type="Pfam" id="PF00847">
    <property type="entry name" value="AP2"/>
    <property type="match status" value="1"/>
</dbReference>
<dbReference type="GO" id="GO:0005634">
    <property type="term" value="C:nucleus"/>
    <property type="evidence" value="ECO:0007669"/>
    <property type="project" value="UniProtKB-SubCell"/>
</dbReference>